<evidence type="ECO:0000256" key="2">
    <source>
        <dbReference type="ARBA" id="ARBA00022516"/>
    </source>
</evidence>
<comment type="catalytic activity">
    <reaction evidence="11">
        <text>a 1,2-diacyl-sn-glycero-3-phospho-L-serine + H(+) = a 1,2-diacyl-sn-glycero-3-phosphoethanolamine + CO2</text>
        <dbReference type="Rhea" id="RHEA:20828"/>
        <dbReference type="ChEBI" id="CHEBI:15378"/>
        <dbReference type="ChEBI" id="CHEBI:16526"/>
        <dbReference type="ChEBI" id="CHEBI:57262"/>
        <dbReference type="ChEBI" id="CHEBI:64612"/>
        <dbReference type="EC" id="4.1.1.65"/>
    </reaction>
</comment>
<comment type="cofactor">
    <cofactor evidence="11">
        <name>pyruvate</name>
        <dbReference type="ChEBI" id="CHEBI:15361"/>
    </cofactor>
    <text evidence="11">Binds 1 pyruvoyl group covalently per subunit.</text>
</comment>
<evidence type="ECO:0000256" key="4">
    <source>
        <dbReference type="ARBA" id="ARBA00023098"/>
    </source>
</evidence>
<keyword evidence="5 11" id="KW-0472">Membrane</keyword>
<keyword evidence="3 11" id="KW-0210">Decarboxylase</keyword>
<dbReference type="Pfam" id="PF02666">
    <property type="entry name" value="PS_Dcarbxylase"/>
    <property type="match status" value="1"/>
</dbReference>
<comment type="pathway">
    <text evidence="11">Phospholipid metabolism; phosphatidylethanolamine biosynthesis; phosphatidylethanolamine from CDP-diacylglycerol: step 2/2.</text>
</comment>
<feature type="site" description="Cleavage (non-hydrolytic); by autocatalysis" evidence="11">
    <location>
        <begin position="185"/>
        <end position="186"/>
    </location>
</feature>
<keyword evidence="1 11" id="KW-1003">Cell membrane</keyword>
<dbReference type="EC" id="4.1.1.65" evidence="11"/>
<feature type="active site" description="Schiff-base intermediate with substrate; via pyruvic acid" evidence="11">
    <location>
        <position position="186"/>
    </location>
</feature>
<dbReference type="NCBIfam" id="NF003678">
    <property type="entry name" value="PRK05305.1-2"/>
    <property type="match status" value="1"/>
</dbReference>
<comment type="subcellular location">
    <subcellularLocation>
        <location evidence="11">Cell membrane</location>
        <topology evidence="11">Peripheral membrane protein</topology>
    </subcellularLocation>
</comment>
<dbReference type="PANTHER" id="PTHR35809">
    <property type="entry name" value="ARCHAETIDYLSERINE DECARBOXYLASE PROENZYME-RELATED"/>
    <property type="match status" value="1"/>
</dbReference>
<comment type="similarity">
    <text evidence="11">Belongs to the phosphatidylserine decarboxylase family. PSD-A subfamily.</text>
</comment>
<comment type="subunit">
    <text evidence="11">Heterodimer of a large membrane-associated beta subunit and a small pyruvoyl-containing alpha subunit.</text>
</comment>
<evidence type="ECO:0000256" key="1">
    <source>
        <dbReference type="ARBA" id="ARBA00022475"/>
    </source>
</evidence>
<dbReference type="EMBL" id="CABWLR010000001">
    <property type="protein sequence ID" value="VXB10515.1"/>
    <property type="molecule type" value="Genomic_DNA"/>
</dbReference>
<keyword evidence="7 11" id="KW-0594">Phospholipid biosynthesis</keyword>
<dbReference type="HAMAP" id="MF_00664">
    <property type="entry name" value="PS_decarb_PSD_A"/>
    <property type="match status" value="1"/>
</dbReference>
<evidence type="ECO:0000313" key="14">
    <source>
        <dbReference type="Proteomes" id="UP000430202"/>
    </source>
</evidence>
<dbReference type="Proteomes" id="UP000430202">
    <property type="component" value="Unassembled WGS sequence"/>
</dbReference>
<gene>
    <name evidence="11 13" type="primary">psd</name>
    <name evidence="13" type="ORF">MARI151_10528</name>
</gene>
<evidence type="ECO:0000256" key="9">
    <source>
        <dbReference type="ARBA" id="ARBA00023264"/>
    </source>
</evidence>
<dbReference type="PANTHER" id="PTHR35809:SF1">
    <property type="entry name" value="ARCHAETIDYLSERINE DECARBOXYLASE PROENZYME-RELATED"/>
    <property type="match status" value="1"/>
</dbReference>
<protein>
    <recommendedName>
        <fullName evidence="11">Phosphatidylserine decarboxylase proenzyme</fullName>
        <ecNumber evidence="11">4.1.1.65</ecNumber>
    </recommendedName>
    <component>
        <recommendedName>
            <fullName evidence="11">Phosphatidylserine decarboxylase alpha chain</fullName>
        </recommendedName>
    </component>
    <component>
        <recommendedName>
            <fullName evidence="11">Phosphatidylserine decarboxylase beta chain</fullName>
        </recommendedName>
    </component>
</protein>
<dbReference type="GO" id="GO:0006646">
    <property type="term" value="P:phosphatidylethanolamine biosynthetic process"/>
    <property type="evidence" value="ECO:0007669"/>
    <property type="project" value="UniProtKB-UniRule"/>
</dbReference>
<keyword evidence="10 11" id="KW-0670">Pyruvate</keyword>
<dbReference type="AlphaFoldDB" id="A0A653MZD8"/>
<keyword evidence="12" id="KW-0812">Transmembrane</keyword>
<dbReference type="GO" id="GO:0005886">
    <property type="term" value="C:plasma membrane"/>
    <property type="evidence" value="ECO:0007669"/>
    <property type="project" value="UniProtKB-SubCell"/>
</dbReference>
<reference evidence="13 14" key="1">
    <citation type="submission" date="2019-10" db="EMBL/GenBank/DDBJ databases">
        <authorList>
            <person name="Karimi E."/>
        </authorList>
    </citation>
    <scope>NUCLEOTIDE SEQUENCE [LARGE SCALE GENOMIC DNA]</scope>
    <source>
        <strain evidence="13">Maribacter sp. 151</strain>
    </source>
</reference>
<evidence type="ECO:0000256" key="10">
    <source>
        <dbReference type="ARBA" id="ARBA00023317"/>
    </source>
</evidence>
<accession>A0A653MZD8</accession>
<feature type="transmembrane region" description="Helical" evidence="12">
    <location>
        <begin position="9"/>
        <end position="28"/>
    </location>
</feature>
<organism evidence="13 14">
    <name type="scientific">Maribacter litoralis</name>
    <dbReference type="NCBI Taxonomy" id="2059726"/>
    <lineage>
        <taxon>Bacteria</taxon>
        <taxon>Pseudomonadati</taxon>
        <taxon>Bacteroidota</taxon>
        <taxon>Flavobacteriia</taxon>
        <taxon>Flavobacteriales</taxon>
        <taxon>Flavobacteriaceae</taxon>
        <taxon>Maribacter</taxon>
    </lineage>
</organism>
<feature type="transmembrane region" description="Helical" evidence="12">
    <location>
        <begin position="34"/>
        <end position="52"/>
    </location>
</feature>
<keyword evidence="14" id="KW-1185">Reference proteome</keyword>
<evidence type="ECO:0000313" key="13">
    <source>
        <dbReference type="EMBL" id="VXB10515.1"/>
    </source>
</evidence>
<dbReference type="UniPathway" id="UPA00558">
    <property type="reaction ID" value="UER00616"/>
</dbReference>
<sequence length="227" mass="25861">MFHREGQKIILFSFLLIGVSILLAHFFIDIAWLKLTVQILGLILLIIILQFFRNPKRLAIKDFNEILSPVDGKVVVIEEVEEKEYFKDKRKQVSIFMSPVNVHVTRYPASGSITFSKYHPGKYLVAWHPKSSEENERTTVVIKTPKFGEILYRQIAGALARRIVNYAEVGESVQQGDDAGFIKFGSRVDLFLPLDCQINVKLNQKVKGAGTCIATFIDPNEKDELTY</sequence>
<evidence type="ECO:0000256" key="5">
    <source>
        <dbReference type="ARBA" id="ARBA00023136"/>
    </source>
</evidence>
<proteinExistence type="inferred from homology"/>
<evidence type="ECO:0000256" key="3">
    <source>
        <dbReference type="ARBA" id="ARBA00022793"/>
    </source>
</evidence>
<feature type="chain" id="PRO_5029063603" description="Phosphatidylserine decarboxylase alpha chain" evidence="11">
    <location>
        <begin position="186"/>
        <end position="227"/>
    </location>
</feature>
<keyword evidence="9 11" id="KW-1208">Phospholipid metabolism</keyword>
<comment type="PTM">
    <text evidence="11">Is synthesized initially as an inactive proenzyme. Formation of the active enzyme involves a self-maturation process in which the active site pyruvoyl group is generated from an internal serine residue via an autocatalytic post-translational modification. Two non-identical subunits are generated from the proenzyme in this reaction, and the pyruvate is formed at the N-terminus of the alpha chain, which is derived from the carboxyl end of the proenzyme. The post-translation cleavage follows an unusual pathway, termed non-hydrolytic serinolysis, in which the side chain hydroxyl group of the serine supplies its oxygen atom to form the C-terminus of the beta chain, while the remainder of the serine residue undergoes an oxidative deamination to produce ammonia and the pyruvoyl prosthetic group on the alpha chain.</text>
</comment>
<dbReference type="GO" id="GO:0004609">
    <property type="term" value="F:phosphatidylserine decarboxylase activity"/>
    <property type="evidence" value="ECO:0007669"/>
    <property type="project" value="UniProtKB-UniRule"/>
</dbReference>
<evidence type="ECO:0000256" key="12">
    <source>
        <dbReference type="SAM" id="Phobius"/>
    </source>
</evidence>
<keyword evidence="2 11" id="KW-0444">Lipid biosynthesis</keyword>
<keyword evidence="4 11" id="KW-0443">Lipid metabolism</keyword>
<evidence type="ECO:0000256" key="6">
    <source>
        <dbReference type="ARBA" id="ARBA00023145"/>
    </source>
</evidence>
<dbReference type="InterPro" id="IPR003817">
    <property type="entry name" value="PS_Dcarbxylase"/>
</dbReference>
<evidence type="ECO:0000256" key="7">
    <source>
        <dbReference type="ARBA" id="ARBA00023209"/>
    </source>
</evidence>
<keyword evidence="6 11" id="KW-0865">Zymogen</keyword>
<evidence type="ECO:0000256" key="11">
    <source>
        <dbReference type="HAMAP-Rule" id="MF_00664"/>
    </source>
</evidence>
<feature type="modified residue" description="Pyruvic acid (Ser); by autocatalysis" evidence="11">
    <location>
        <position position="186"/>
    </location>
</feature>
<name>A0A653MZD8_9FLAO</name>
<feature type="chain" id="PRO_5029063605" description="Phosphatidylserine decarboxylase beta chain" evidence="11">
    <location>
        <begin position="1"/>
        <end position="185"/>
    </location>
</feature>
<dbReference type="InterPro" id="IPR033175">
    <property type="entry name" value="PSD-A"/>
</dbReference>
<keyword evidence="8 11" id="KW-0456">Lyase</keyword>
<keyword evidence="12" id="KW-1133">Transmembrane helix</keyword>
<evidence type="ECO:0000256" key="8">
    <source>
        <dbReference type="ARBA" id="ARBA00023239"/>
    </source>
</evidence>
<dbReference type="RefSeq" id="WP_159301817.1">
    <property type="nucleotide sequence ID" value="NZ_LR733271.1"/>
</dbReference>
<comment type="function">
    <text evidence="11">Catalyzes the formation of phosphatidylethanolamine (PtdEtn) from phosphatidylserine (PtdSer).</text>
</comment>